<keyword evidence="7 13" id="KW-0175">Coiled coil</keyword>
<dbReference type="GO" id="GO:0005737">
    <property type="term" value="C:cytoplasm"/>
    <property type="evidence" value="ECO:0007669"/>
    <property type="project" value="UniProtKB-SubCell"/>
</dbReference>
<keyword evidence="8" id="KW-0539">Nucleus</keyword>
<dbReference type="PRINTS" id="PR01276">
    <property type="entry name" value="TYPE2KERATIN"/>
</dbReference>
<evidence type="ECO:0000256" key="4">
    <source>
        <dbReference type="ARBA" id="ARBA00022490"/>
    </source>
</evidence>
<evidence type="ECO:0000259" key="14">
    <source>
        <dbReference type="PROSITE" id="PS51842"/>
    </source>
</evidence>
<comment type="function">
    <text evidence="9">Together with KRT19, helps to link the contractile apparatus to dystrophin at the costameres of striated muscle.</text>
</comment>
<dbReference type="Pfam" id="PF00038">
    <property type="entry name" value="Filament"/>
    <property type="match status" value="1"/>
</dbReference>
<evidence type="ECO:0000256" key="9">
    <source>
        <dbReference type="ARBA" id="ARBA00037766"/>
    </source>
</evidence>
<evidence type="ECO:0000313" key="16">
    <source>
        <dbReference type="Proteomes" id="UP000007267"/>
    </source>
</evidence>
<dbReference type="FunFam" id="1.20.5.1160:FF:000001">
    <property type="entry name" value="Keratin type II"/>
    <property type="match status" value="1"/>
</dbReference>
<dbReference type="GO" id="GO:0016363">
    <property type="term" value="C:nuclear matrix"/>
    <property type="evidence" value="ECO:0007669"/>
    <property type="project" value="UniProtKB-SubCell"/>
</dbReference>
<dbReference type="Gene3D" id="1.20.5.1160">
    <property type="entry name" value="Vasodilator-stimulated phosphoprotein"/>
    <property type="match status" value="1"/>
</dbReference>
<dbReference type="AlphaFoldDB" id="K7F681"/>
<dbReference type="OMA" id="ANHMPIT"/>
<feature type="coiled-coil region" evidence="13">
    <location>
        <begin position="47"/>
        <end position="130"/>
    </location>
</feature>
<dbReference type="GO" id="GO:0045095">
    <property type="term" value="C:keratin filament"/>
    <property type="evidence" value="ECO:0007669"/>
    <property type="project" value="InterPro"/>
</dbReference>
<dbReference type="Proteomes" id="UP000007267">
    <property type="component" value="Unassembled WGS sequence"/>
</dbReference>
<dbReference type="PANTHER" id="PTHR45616">
    <property type="entry name" value="GATA-TYPE DOMAIN-CONTAINING PROTEIN"/>
    <property type="match status" value="1"/>
</dbReference>
<reference evidence="16" key="1">
    <citation type="submission" date="2011-10" db="EMBL/GenBank/DDBJ databases">
        <authorList>
            <consortium name="Soft-shell Turtle Genome Consortium"/>
        </authorList>
    </citation>
    <scope>NUCLEOTIDE SEQUENCE [LARGE SCALE GENOMIC DNA]</scope>
    <source>
        <strain evidence="16">Daiwa-1</strain>
    </source>
</reference>
<evidence type="ECO:0000256" key="3">
    <source>
        <dbReference type="ARBA" id="ARBA00004642"/>
    </source>
</evidence>
<sequence>MSEDAHSSSLQVRMLEQQNQVLKTKWSILQSQKTGPSNMENMLKAWVGSLQKQLEGLGQEKASLEAERGNMEDLVAEFKTKFEEEINNRAEKENDFVQLKKDLDEDYISRQKLEVNAQSLTDEINFLTQLYAKVRVCSLPGLQQTPKNFQA</sequence>
<evidence type="ECO:0000256" key="2">
    <source>
        <dbReference type="ARBA" id="ARBA00004496"/>
    </source>
</evidence>
<dbReference type="PROSITE" id="PS51842">
    <property type="entry name" value="IF_ROD_2"/>
    <property type="match status" value="1"/>
</dbReference>
<proteinExistence type="predicted"/>
<keyword evidence="5" id="KW-0416">Keratin</keyword>
<comment type="subcellular location">
    <subcellularLocation>
        <location evidence="2">Cytoplasm</location>
    </subcellularLocation>
    <subcellularLocation>
        <location evidence="1">Nucleus matrix</location>
    </subcellularLocation>
    <subcellularLocation>
        <location evidence="3">Nucleus</location>
        <location evidence="3">Nucleoplasm</location>
    </subcellularLocation>
</comment>
<evidence type="ECO:0000313" key="15">
    <source>
        <dbReference type="Ensembl" id="ENSPSIP00000003541.1"/>
    </source>
</evidence>
<feature type="domain" description="IF rod" evidence="14">
    <location>
        <begin position="12"/>
        <end position="151"/>
    </location>
</feature>
<evidence type="ECO:0000256" key="5">
    <source>
        <dbReference type="ARBA" id="ARBA00022744"/>
    </source>
</evidence>
<evidence type="ECO:0000256" key="6">
    <source>
        <dbReference type="ARBA" id="ARBA00022754"/>
    </source>
</evidence>
<dbReference type="STRING" id="13735.ENSPSIP00000003541"/>
<evidence type="ECO:0000256" key="12">
    <source>
        <dbReference type="ARBA" id="ARBA00042964"/>
    </source>
</evidence>
<reference evidence="15" key="3">
    <citation type="submission" date="2025-08" db="UniProtKB">
        <authorList>
            <consortium name="Ensembl"/>
        </authorList>
    </citation>
    <scope>IDENTIFICATION</scope>
</reference>
<dbReference type="EMBL" id="AGCU01084164">
    <property type="status" value="NOT_ANNOTATED_CDS"/>
    <property type="molecule type" value="Genomic_DNA"/>
</dbReference>
<keyword evidence="4" id="KW-0963">Cytoplasm</keyword>
<reference evidence="15" key="4">
    <citation type="submission" date="2025-09" db="UniProtKB">
        <authorList>
            <consortium name="Ensembl"/>
        </authorList>
    </citation>
    <scope>IDENTIFICATION</scope>
</reference>
<organism evidence="15 16">
    <name type="scientific">Pelodiscus sinensis</name>
    <name type="common">Chinese softshell turtle</name>
    <name type="synonym">Trionyx sinensis</name>
    <dbReference type="NCBI Taxonomy" id="13735"/>
    <lineage>
        <taxon>Eukaryota</taxon>
        <taxon>Metazoa</taxon>
        <taxon>Chordata</taxon>
        <taxon>Craniata</taxon>
        <taxon>Vertebrata</taxon>
        <taxon>Euteleostomi</taxon>
        <taxon>Archelosauria</taxon>
        <taxon>Testudinata</taxon>
        <taxon>Testudines</taxon>
        <taxon>Cryptodira</taxon>
        <taxon>Trionychia</taxon>
        <taxon>Trionychidae</taxon>
        <taxon>Pelodiscus</taxon>
    </lineage>
</organism>
<accession>K7F681</accession>
<keyword evidence="6" id="KW-0403">Intermediate filament</keyword>
<evidence type="ECO:0000256" key="7">
    <source>
        <dbReference type="ARBA" id="ARBA00023054"/>
    </source>
</evidence>
<dbReference type="Ensembl" id="ENSPSIT00000003559.1">
    <property type="protein sequence ID" value="ENSPSIP00000003541.1"/>
    <property type="gene ID" value="ENSPSIG00000003373.1"/>
</dbReference>
<evidence type="ECO:0000256" key="8">
    <source>
        <dbReference type="ARBA" id="ARBA00023242"/>
    </source>
</evidence>
<dbReference type="PANTHER" id="PTHR45616:SF26">
    <property type="entry name" value="KERATIN, TYPE II CYTOSKELETAL 8"/>
    <property type="match status" value="1"/>
</dbReference>
<evidence type="ECO:0000256" key="11">
    <source>
        <dbReference type="ARBA" id="ARBA00042886"/>
    </source>
</evidence>
<dbReference type="eggNOG" id="ENOG502QURK">
    <property type="taxonomic scope" value="Eukaryota"/>
</dbReference>
<dbReference type="GO" id="GO:0005654">
    <property type="term" value="C:nucleoplasm"/>
    <property type="evidence" value="ECO:0007669"/>
    <property type="project" value="UniProtKB-SubCell"/>
</dbReference>
<dbReference type="InterPro" id="IPR039008">
    <property type="entry name" value="IF_rod_dom"/>
</dbReference>
<keyword evidence="16" id="KW-1185">Reference proteome</keyword>
<dbReference type="GeneTree" id="ENSGT00940000161090"/>
<protein>
    <recommendedName>
        <fullName evidence="10">Keratin, type II cytoskeletal 8</fullName>
    </recommendedName>
    <alternativeName>
        <fullName evidence="12">Cytokeratin-8</fullName>
    </alternativeName>
    <alternativeName>
        <fullName evidence="11">Keratin-8</fullName>
    </alternativeName>
</protein>
<reference evidence="16" key="2">
    <citation type="journal article" date="2013" name="Nat. Genet.">
        <title>The draft genomes of soft-shell turtle and green sea turtle yield insights into the development and evolution of the turtle-specific body plan.</title>
        <authorList>
            <person name="Wang Z."/>
            <person name="Pascual-Anaya J."/>
            <person name="Zadissa A."/>
            <person name="Li W."/>
            <person name="Niimura Y."/>
            <person name="Huang Z."/>
            <person name="Li C."/>
            <person name="White S."/>
            <person name="Xiong Z."/>
            <person name="Fang D."/>
            <person name="Wang B."/>
            <person name="Ming Y."/>
            <person name="Chen Y."/>
            <person name="Zheng Y."/>
            <person name="Kuraku S."/>
            <person name="Pignatelli M."/>
            <person name="Herrero J."/>
            <person name="Beal K."/>
            <person name="Nozawa M."/>
            <person name="Li Q."/>
            <person name="Wang J."/>
            <person name="Zhang H."/>
            <person name="Yu L."/>
            <person name="Shigenobu S."/>
            <person name="Wang J."/>
            <person name="Liu J."/>
            <person name="Flicek P."/>
            <person name="Searle S."/>
            <person name="Wang J."/>
            <person name="Kuratani S."/>
            <person name="Yin Y."/>
            <person name="Aken B."/>
            <person name="Zhang G."/>
            <person name="Irie N."/>
        </authorList>
    </citation>
    <scope>NUCLEOTIDE SEQUENCE [LARGE SCALE GENOMIC DNA]</scope>
    <source>
        <strain evidence="16">Daiwa-1</strain>
    </source>
</reference>
<dbReference type="HOGENOM" id="CLU_145506_0_0_1"/>
<name>K7F681_PELSI</name>
<dbReference type="SUPFAM" id="SSF64593">
    <property type="entry name" value="Intermediate filament protein, coiled coil region"/>
    <property type="match status" value="1"/>
</dbReference>
<dbReference type="InterPro" id="IPR003054">
    <property type="entry name" value="Keratin_II"/>
</dbReference>
<evidence type="ECO:0000256" key="10">
    <source>
        <dbReference type="ARBA" id="ARBA00039429"/>
    </source>
</evidence>
<evidence type="ECO:0000256" key="1">
    <source>
        <dbReference type="ARBA" id="ARBA00004109"/>
    </source>
</evidence>
<evidence type="ECO:0000256" key="13">
    <source>
        <dbReference type="SAM" id="Coils"/>
    </source>
</evidence>